<dbReference type="EMBL" id="JADIMC010000053">
    <property type="protein sequence ID" value="MBO8476227.1"/>
    <property type="molecule type" value="Genomic_DNA"/>
</dbReference>
<organism evidence="2 3">
    <name type="scientific">Candidatus Limisoma faecipullorum</name>
    <dbReference type="NCBI Taxonomy" id="2840854"/>
    <lineage>
        <taxon>Bacteria</taxon>
        <taxon>Pseudomonadati</taxon>
        <taxon>Bacteroidota</taxon>
        <taxon>Bacteroidia</taxon>
        <taxon>Bacteroidales</taxon>
        <taxon>Candidatus Limisoma</taxon>
    </lineage>
</organism>
<reference evidence="2" key="1">
    <citation type="submission" date="2020-10" db="EMBL/GenBank/DDBJ databases">
        <authorList>
            <person name="Gilroy R."/>
        </authorList>
    </citation>
    <scope>NUCLEOTIDE SEQUENCE</scope>
    <source>
        <strain evidence="2">6919</strain>
    </source>
</reference>
<evidence type="ECO:0000256" key="1">
    <source>
        <dbReference type="SAM" id="SignalP"/>
    </source>
</evidence>
<feature type="signal peptide" evidence="1">
    <location>
        <begin position="1"/>
        <end position="22"/>
    </location>
</feature>
<feature type="chain" id="PRO_5039095070" evidence="1">
    <location>
        <begin position="23"/>
        <end position="438"/>
    </location>
</feature>
<dbReference type="Pfam" id="PF14135">
    <property type="entry name" value="DUF4302"/>
    <property type="match status" value="1"/>
</dbReference>
<evidence type="ECO:0000313" key="2">
    <source>
        <dbReference type="EMBL" id="MBO8476227.1"/>
    </source>
</evidence>
<proteinExistence type="predicted"/>
<sequence length="438" mass="47743">MKKIFGILLCASVLLPLSSCFKQEDDIWEQSSAQRTEAKVNEYYELLTSAENGWVMEYFANESEKGYPIIVKFDAHKNVLMAANNAVSSGGAYKEQNGNYEIISDQGPVLTFNVNNSLLHTFADPSSDGIGHNGDYEFVIYEGDSEHFKMKGKKHGLEVYLYKMPADQDWKTYYDKITEHMDAMFSTQVPELTMTAGGLNYTISVSDGVMVFLPEGGDPATDAVSDPFVVRLDGTVHFCTPFEGRNFDLALQNFKLSEDGSKLECIDEGQTGVISGPSLIDQLLNASLTWDIDASLDGTGAYANMSGELAAAYDAVVKGAEALGMTVDWGVVFDALTSSFALQVNIHSRSSSNPMIALFYMELNPSDGGISIVADGSGDDNSIPYSNAIPALKDFVQAVNGTYTVDVFNCVPFMPETLKLVSKDNAEDYFVLTKPAGE</sequence>
<accession>A0A9D9IPD4</accession>
<dbReference type="AlphaFoldDB" id="A0A9D9IPD4"/>
<protein>
    <submittedName>
        <fullName evidence="2">DUF4302 domain-containing protein</fullName>
    </submittedName>
</protein>
<comment type="caution">
    <text evidence="2">The sequence shown here is derived from an EMBL/GenBank/DDBJ whole genome shotgun (WGS) entry which is preliminary data.</text>
</comment>
<gene>
    <name evidence="2" type="ORF">IAB88_04475</name>
</gene>
<dbReference type="InterPro" id="IPR025396">
    <property type="entry name" value="DUF4302"/>
</dbReference>
<name>A0A9D9IPD4_9BACT</name>
<dbReference type="Proteomes" id="UP000823598">
    <property type="component" value="Unassembled WGS sequence"/>
</dbReference>
<evidence type="ECO:0000313" key="3">
    <source>
        <dbReference type="Proteomes" id="UP000823598"/>
    </source>
</evidence>
<keyword evidence="1" id="KW-0732">Signal</keyword>
<reference evidence="2" key="2">
    <citation type="journal article" date="2021" name="PeerJ">
        <title>Extensive microbial diversity within the chicken gut microbiome revealed by metagenomics and culture.</title>
        <authorList>
            <person name="Gilroy R."/>
            <person name="Ravi A."/>
            <person name="Getino M."/>
            <person name="Pursley I."/>
            <person name="Horton D.L."/>
            <person name="Alikhan N.F."/>
            <person name="Baker D."/>
            <person name="Gharbi K."/>
            <person name="Hall N."/>
            <person name="Watson M."/>
            <person name="Adriaenssens E.M."/>
            <person name="Foster-Nyarko E."/>
            <person name="Jarju S."/>
            <person name="Secka A."/>
            <person name="Antonio M."/>
            <person name="Oren A."/>
            <person name="Chaudhuri R.R."/>
            <person name="La Ragione R."/>
            <person name="Hildebrand F."/>
            <person name="Pallen M.J."/>
        </authorList>
    </citation>
    <scope>NUCLEOTIDE SEQUENCE</scope>
    <source>
        <strain evidence="2">6919</strain>
    </source>
</reference>